<evidence type="ECO:0000313" key="3">
    <source>
        <dbReference type="EMBL" id="QAV20519.1"/>
    </source>
</evidence>
<evidence type="ECO:0000256" key="1">
    <source>
        <dbReference type="SAM" id="Phobius"/>
    </source>
</evidence>
<dbReference type="EMBL" id="CP026520">
    <property type="protein sequence ID" value="QAV20519.1"/>
    <property type="molecule type" value="Genomic_DNA"/>
</dbReference>
<feature type="transmembrane region" description="Helical" evidence="1">
    <location>
        <begin position="12"/>
        <end position="44"/>
    </location>
</feature>
<keyword evidence="1" id="KW-0812">Transmembrane</keyword>
<organism evidence="3 4">
    <name type="scientific">Paenibacillus chitinolyticus</name>
    <dbReference type="NCBI Taxonomy" id="79263"/>
    <lineage>
        <taxon>Bacteria</taxon>
        <taxon>Bacillati</taxon>
        <taxon>Bacillota</taxon>
        <taxon>Bacilli</taxon>
        <taxon>Bacillales</taxon>
        <taxon>Paenibacillaceae</taxon>
        <taxon>Paenibacillus</taxon>
    </lineage>
</organism>
<keyword evidence="5" id="KW-1185">Reference proteome</keyword>
<evidence type="ECO:0000313" key="2">
    <source>
        <dbReference type="EMBL" id="MCY9594793.1"/>
    </source>
</evidence>
<dbReference type="OrthoDB" id="2971619at2"/>
<evidence type="ECO:0000313" key="5">
    <source>
        <dbReference type="Proteomes" id="UP001527202"/>
    </source>
</evidence>
<accession>A0A410X1M9</accession>
<keyword evidence="1" id="KW-0472">Membrane</keyword>
<dbReference type="RefSeq" id="WP_042230249.1">
    <property type="nucleotide sequence ID" value="NZ_CP026520.1"/>
</dbReference>
<reference evidence="2 5" key="2">
    <citation type="submission" date="2022-05" db="EMBL/GenBank/DDBJ databases">
        <title>Genome Sequencing of Bee-Associated Microbes.</title>
        <authorList>
            <person name="Dunlap C."/>
        </authorList>
    </citation>
    <scope>NUCLEOTIDE SEQUENCE [LARGE SCALE GENOMIC DNA]</scope>
    <source>
        <strain evidence="2 5">NRRL B-23120</strain>
    </source>
</reference>
<keyword evidence="1" id="KW-1133">Transmembrane helix</keyword>
<reference evidence="3 4" key="1">
    <citation type="submission" date="2018-01" db="EMBL/GenBank/DDBJ databases">
        <title>The whole genome sequencing and assembly of Paenibacillus chitinolyticus KCCM 41400 strain.</title>
        <authorList>
            <person name="Kim J.-Y."/>
            <person name="Park M.-K."/>
            <person name="Lee Y.-J."/>
            <person name="Yi H."/>
            <person name="Bahn Y.-S."/>
            <person name="Kim J.F."/>
            <person name="Lee D.-W."/>
        </authorList>
    </citation>
    <scope>NUCLEOTIDE SEQUENCE [LARGE SCALE GENOMIC DNA]</scope>
    <source>
        <strain evidence="3 4">KCCM 41400</strain>
    </source>
</reference>
<sequence>MTNNVINTVLVVVLAIVSFFTGEVVTFIMLGFILMSLITVTAYLRKIYETLSRMASEKDRPPGPPGE</sequence>
<evidence type="ECO:0000313" key="4">
    <source>
        <dbReference type="Proteomes" id="UP000288943"/>
    </source>
</evidence>
<dbReference type="Proteomes" id="UP001527202">
    <property type="component" value="Unassembled WGS sequence"/>
</dbReference>
<dbReference type="AlphaFoldDB" id="A0A410X1M9"/>
<dbReference type="GeneID" id="95377803"/>
<dbReference type="KEGG" id="pchi:PC41400_23710"/>
<dbReference type="EMBL" id="JAMDMJ010000003">
    <property type="protein sequence ID" value="MCY9594793.1"/>
    <property type="molecule type" value="Genomic_DNA"/>
</dbReference>
<protein>
    <submittedName>
        <fullName evidence="3">Uncharacterized protein</fullName>
    </submittedName>
</protein>
<gene>
    <name evidence="2" type="ORF">M5X16_03270</name>
    <name evidence="3" type="ORF">PC41400_23710</name>
</gene>
<proteinExistence type="predicted"/>
<dbReference type="Proteomes" id="UP000288943">
    <property type="component" value="Chromosome"/>
</dbReference>
<name>A0A410X1M9_9BACL</name>